<keyword evidence="2 5" id="KW-0731">Sigma factor</keyword>
<evidence type="ECO:0000313" key="9">
    <source>
        <dbReference type="Proteomes" id="UP000199608"/>
    </source>
</evidence>
<dbReference type="Proteomes" id="UP000199608">
    <property type="component" value="Unassembled WGS sequence"/>
</dbReference>
<comment type="similarity">
    <text evidence="5">Belongs to the sigma-70 factor family.</text>
</comment>
<keyword evidence="9" id="KW-1185">Reference proteome</keyword>
<dbReference type="InterPro" id="IPR012845">
    <property type="entry name" value="RNA_pol_sigma_FliA_WhiG"/>
</dbReference>
<feature type="domain" description="RNA polymerase sigma-70" evidence="7">
    <location>
        <begin position="213"/>
        <end position="239"/>
    </location>
</feature>
<dbReference type="GO" id="GO:0003677">
    <property type="term" value="F:DNA binding"/>
    <property type="evidence" value="ECO:0007669"/>
    <property type="project" value="UniProtKB-KW"/>
</dbReference>
<dbReference type="GO" id="GO:0016987">
    <property type="term" value="F:sigma factor activity"/>
    <property type="evidence" value="ECO:0007669"/>
    <property type="project" value="UniProtKB-KW"/>
</dbReference>
<evidence type="ECO:0000313" key="8">
    <source>
        <dbReference type="EMBL" id="SDT85805.1"/>
    </source>
</evidence>
<dbReference type="CDD" id="cd06171">
    <property type="entry name" value="Sigma70_r4"/>
    <property type="match status" value="1"/>
</dbReference>
<evidence type="ECO:0000256" key="5">
    <source>
        <dbReference type="RuleBase" id="RU362124"/>
    </source>
</evidence>
<dbReference type="InterPro" id="IPR000943">
    <property type="entry name" value="RNA_pol_sigma70"/>
</dbReference>
<dbReference type="PANTHER" id="PTHR30385">
    <property type="entry name" value="SIGMA FACTOR F FLAGELLAR"/>
    <property type="match status" value="1"/>
</dbReference>
<dbReference type="Pfam" id="PF04542">
    <property type="entry name" value="Sigma70_r2"/>
    <property type="match status" value="1"/>
</dbReference>
<dbReference type="GO" id="GO:0003899">
    <property type="term" value="F:DNA-directed RNA polymerase activity"/>
    <property type="evidence" value="ECO:0007669"/>
    <property type="project" value="InterPro"/>
</dbReference>
<evidence type="ECO:0000259" key="6">
    <source>
        <dbReference type="PROSITE" id="PS00715"/>
    </source>
</evidence>
<dbReference type="GO" id="GO:0006352">
    <property type="term" value="P:DNA-templated transcription initiation"/>
    <property type="evidence" value="ECO:0007669"/>
    <property type="project" value="InterPro"/>
</dbReference>
<comment type="function">
    <text evidence="5">Sigma factors are initiation factors that promote the attachment of RNA polymerase to specific initiation sites and are then released.</text>
</comment>
<dbReference type="InterPro" id="IPR013325">
    <property type="entry name" value="RNA_pol_sigma_r2"/>
</dbReference>
<dbReference type="InterPro" id="IPR007630">
    <property type="entry name" value="RNA_pol_sigma70_r4"/>
</dbReference>
<dbReference type="PANTHER" id="PTHR30385:SF7">
    <property type="entry name" value="RNA POLYMERASE SIGMA FACTOR FLIA"/>
    <property type="match status" value="1"/>
</dbReference>
<dbReference type="RefSeq" id="WP_092230260.1">
    <property type="nucleotide sequence ID" value="NZ_FNLL01000002.1"/>
</dbReference>
<organism evidence="8 9">
    <name type="scientific">Desulfobacula phenolica</name>
    <dbReference type="NCBI Taxonomy" id="90732"/>
    <lineage>
        <taxon>Bacteria</taxon>
        <taxon>Pseudomonadati</taxon>
        <taxon>Thermodesulfobacteriota</taxon>
        <taxon>Desulfobacteria</taxon>
        <taxon>Desulfobacterales</taxon>
        <taxon>Desulfobacteraceae</taxon>
        <taxon>Desulfobacula</taxon>
    </lineage>
</organism>
<dbReference type="InterPro" id="IPR013324">
    <property type="entry name" value="RNA_pol_sigma_r3/r4-like"/>
</dbReference>
<dbReference type="InterPro" id="IPR007627">
    <property type="entry name" value="RNA_pol_sigma70_r2"/>
</dbReference>
<proteinExistence type="inferred from homology"/>
<dbReference type="EMBL" id="FNLL01000002">
    <property type="protein sequence ID" value="SDT85805.1"/>
    <property type="molecule type" value="Genomic_DNA"/>
</dbReference>
<evidence type="ECO:0000259" key="7">
    <source>
        <dbReference type="PROSITE" id="PS00716"/>
    </source>
</evidence>
<keyword evidence="1 5" id="KW-0805">Transcription regulation</keyword>
<dbReference type="SUPFAM" id="SSF88659">
    <property type="entry name" value="Sigma3 and sigma4 domains of RNA polymerase sigma factors"/>
    <property type="match status" value="2"/>
</dbReference>
<dbReference type="PROSITE" id="PS00715">
    <property type="entry name" value="SIGMA70_1"/>
    <property type="match status" value="1"/>
</dbReference>
<name>A0A1H2DSE2_9BACT</name>
<dbReference type="NCBIfam" id="TIGR02937">
    <property type="entry name" value="sigma70-ECF"/>
    <property type="match status" value="1"/>
</dbReference>
<keyword evidence="4 5" id="KW-0804">Transcription</keyword>
<evidence type="ECO:0000256" key="1">
    <source>
        <dbReference type="ARBA" id="ARBA00023015"/>
    </source>
</evidence>
<dbReference type="PROSITE" id="PS00716">
    <property type="entry name" value="SIGMA70_2"/>
    <property type="match status" value="1"/>
</dbReference>
<feature type="domain" description="RNA polymerase sigma-70" evidence="6">
    <location>
        <begin position="46"/>
        <end position="59"/>
    </location>
</feature>
<dbReference type="InterPro" id="IPR014284">
    <property type="entry name" value="RNA_pol_sigma-70_dom"/>
</dbReference>
<evidence type="ECO:0000256" key="3">
    <source>
        <dbReference type="ARBA" id="ARBA00023125"/>
    </source>
</evidence>
<dbReference type="NCBIfam" id="NF005413">
    <property type="entry name" value="PRK06986.1"/>
    <property type="match status" value="1"/>
</dbReference>
<keyword evidence="3 5" id="KW-0238">DNA-binding</keyword>
<keyword evidence="8" id="KW-0282">Flagellum</keyword>
<evidence type="ECO:0000256" key="2">
    <source>
        <dbReference type="ARBA" id="ARBA00023082"/>
    </source>
</evidence>
<dbReference type="SUPFAM" id="SSF88946">
    <property type="entry name" value="Sigma2 domain of RNA polymerase sigma factors"/>
    <property type="match status" value="1"/>
</dbReference>
<accession>A0A1H2DSE2</accession>
<dbReference type="NCBIfam" id="TIGR02479">
    <property type="entry name" value="FliA_WhiG"/>
    <property type="match status" value="1"/>
</dbReference>
<dbReference type="Pfam" id="PF04545">
    <property type="entry name" value="Sigma70_r4"/>
    <property type="match status" value="1"/>
</dbReference>
<dbReference type="AlphaFoldDB" id="A0A1H2DSE2"/>
<protein>
    <recommendedName>
        <fullName evidence="5">RNA polymerase sigma factor</fullName>
    </recommendedName>
</protein>
<dbReference type="Gene3D" id="1.20.140.160">
    <property type="match status" value="1"/>
</dbReference>
<keyword evidence="8" id="KW-0969">Cilium</keyword>
<dbReference type="PRINTS" id="PR00046">
    <property type="entry name" value="SIGMA70FCT"/>
</dbReference>
<dbReference type="Gene3D" id="1.10.1740.10">
    <property type="match status" value="1"/>
</dbReference>
<sequence>MRLRYQENKADKAQWREKSIIEYSYLVKHIAARFSMRLPSSVFFDELVSAGSLGLIDAVDKFDSSKHVSLKTYAQYRIKGAILDELRRKDTYSRSMRKKIQDITRAVKTIEDSKGAPATDEEICRALGVTLEAYYDMLTHIHRGSVLSLDDFIKTKKNEAYSKTSFQSNIKGDETPVDLFDKKELKSVLADSIKTLTQKEQMVVSLYYYDELTLKEIGEVLSLTESRICQIHTAILTKLKAGLQDYFH</sequence>
<reference evidence="9" key="1">
    <citation type="submission" date="2016-10" db="EMBL/GenBank/DDBJ databases">
        <authorList>
            <person name="Varghese N."/>
            <person name="Submissions S."/>
        </authorList>
    </citation>
    <scope>NUCLEOTIDE SEQUENCE [LARGE SCALE GENOMIC DNA]</scope>
    <source>
        <strain evidence="9">DSM 3384</strain>
    </source>
</reference>
<dbReference type="PIRSF" id="PIRSF000770">
    <property type="entry name" value="RNA_pol_sigma-SigE/K"/>
    <property type="match status" value="1"/>
</dbReference>
<keyword evidence="8" id="KW-0966">Cell projection</keyword>
<evidence type="ECO:0000256" key="4">
    <source>
        <dbReference type="ARBA" id="ARBA00023163"/>
    </source>
</evidence>
<gene>
    <name evidence="8" type="ORF">SAMN04487931_10294</name>
</gene>